<gene>
    <name evidence="12" type="primary">UGP2</name>
    <name evidence="12" type="ORF">CDAR_556151</name>
</gene>
<dbReference type="FunFam" id="3.90.550.10:FF:000002">
    <property type="entry name" value="UTP--glucose-1-phosphate uridylyltransferase"/>
    <property type="match status" value="1"/>
</dbReference>
<comment type="similarity">
    <text evidence="1 9">Belongs to the UDPGP type 1 family.</text>
</comment>
<dbReference type="PANTHER" id="PTHR43511">
    <property type="match status" value="1"/>
</dbReference>
<dbReference type="EC" id="2.7.7.9" evidence="3 9"/>
<comment type="catalytic activity">
    <reaction evidence="8">
        <text>alpha-D-glucose 1-phosphate + UTP + H(+) = UDP-alpha-D-glucose + diphosphate</text>
        <dbReference type="Rhea" id="RHEA:19889"/>
        <dbReference type="ChEBI" id="CHEBI:15378"/>
        <dbReference type="ChEBI" id="CHEBI:33019"/>
        <dbReference type="ChEBI" id="CHEBI:46398"/>
        <dbReference type="ChEBI" id="CHEBI:58601"/>
        <dbReference type="ChEBI" id="CHEBI:58885"/>
        <dbReference type="EC" id="2.7.7.9"/>
    </reaction>
    <physiologicalReaction direction="left-to-right" evidence="8">
        <dbReference type="Rhea" id="RHEA:19890"/>
    </physiologicalReaction>
</comment>
<evidence type="ECO:0000256" key="3">
    <source>
        <dbReference type="ARBA" id="ARBA00012415"/>
    </source>
</evidence>
<dbReference type="EMBL" id="BPLQ01008268">
    <property type="protein sequence ID" value="GIY36286.1"/>
    <property type="molecule type" value="Genomic_DNA"/>
</dbReference>
<dbReference type="SUPFAM" id="SSF53448">
    <property type="entry name" value="Nucleotide-diphospho-sugar transferases"/>
    <property type="match status" value="1"/>
</dbReference>
<comment type="caution">
    <text evidence="12">The sequence shown here is derived from an EMBL/GenBank/DDBJ whole genome shotgun (WGS) entry which is preliminary data.</text>
</comment>
<dbReference type="InterPro" id="IPR002618">
    <property type="entry name" value="UDPGP_fam"/>
</dbReference>
<comment type="function">
    <text evidence="7">UTP--glucose-1-phosphate uridylyltransferase catalyzing the conversion of glucose-1-phosphate into UDP-glucose, a crucial precursor for the production of glycogen.</text>
</comment>
<evidence type="ECO:0000256" key="5">
    <source>
        <dbReference type="ARBA" id="ARBA00022679"/>
    </source>
</evidence>
<evidence type="ECO:0000256" key="11">
    <source>
        <dbReference type="PIRSR" id="PIRSR000806-2"/>
    </source>
</evidence>
<evidence type="ECO:0000313" key="12">
    <source>
        <dbReference type="EMBL" id="GIY36286.1"/>
    </source>
</evidence>
<feature type="binding site" evidence="10">
    <location>
        <position position="209"/>
    </location>
    <ligand>
        <name>substrate</name>
    </ligand>
</feature>
<dbReference type="PIRSF" id="PIRSF000806">
    <property type="entry name" value="UDPGP"/>
    <property type="match status" value="1"/>
</dbReference>
<dbReference type="GO" id="GO:0003983">
    <property type="term" value="F:UTP:glucose-1-phosphate uridylyltransferase activity"/>
    <property type="evidence" value="ECO:0007669"/>
    <property type="project" value="UniProtKB-EC"/>
</dbReference>
<evidence type="ECO:0000256" key="6">
    <source>
        <dbReference type="ARBA" id="ARBA00022695"/>
    </source>
</evidence>
<protein>
    <recommendedName>
        <fullName evidence="4 9">UTP--glucose-1-phosphate uridylyltransferase</fullName>
        <ecNumber evidence="3 9">2.7.7.9</ecNumber>
    </recommendedName>
</protein>
<dbReference type="InterPro" id="IPR029044">
    <property type="entry name" value="Nucleotide-diphossugar_trans"/>
</dbReference>
<feature type="binding site" evidence="11">
    <location>
        <position position="239"/>
    </location>
    <ligand>
        <name>UTP</name>
        <dbReference type="ChEBI" id="CHEBI:46398"/>
    </ligand>
</feature>
<evidence type="ECO:0000256" key="9">
    <source>
        <dbReference type="PIRNR" id="PIRNR000806"/>
    </source>
</evidence>
<evidence type="ECO:0000256" key="2">
    <source>
        <dbReference type="ARBA" id="ARBA00011823"/>
    </source>
</evidence>
<reference evidence="12 13" key="1">
    <citation type="submission" date="2021-06" db="EMBL/GenBank/DDBJ databases">
        <title>Caerostris darwini draft genome.</title>
        <authorList>
            <person name="Kono N."/>
            <person name="Arakawa K."/>
        </authorList>
    </citation>
    <scope>NUCLEOTIDE SEQUENCE [LARGE SCALE GENOMIC DNA]</scope>
</reference>
<dbReference type="InterPro" id="IPR016267">
    <property type="entry name" value="UDPGP_trans"/>
</dbReference>
<dbReference type="Gene3D" id="2.160.10.10">
    <property type="entry name" value="Hexapeptide repeat proteins"/>
    <property type="match status" value="1"/>
</dbReference>
<proteinExistence type="inferred from homology"/>
<evidence type="ECO:0000313" key="13">
    <source>
        <dbReference type="Proteomes" id="UP001054837"/>
    </source>
</evidence>
<dbReference type="FunFam" id="2.160.10.10:FF:000001">
    <property type="entry name" value="UTP--glucose-1-phosphate uridylyltransferase"/>
    <property type="match status" value="1"/>
</dbReference>
<dbReference type="Pfam" id="PF01704">
    <property type="entry name" value="UDPGP"/>
    <property type="match status" value="1"/>
</dbReference>
<feature type="binding site" evidence="11">
    <location>
        <position position="179"/>
    </location>
    <ligand>
        <name>UTP</name>
        <dbReference type="ChEBI" id="CHEBI:46398"/>
    </ligand>
</feature>
<comment type="subunit">
    <text evidence="2">Homooctamer.</text>
</comment>
<feature type="binding site" evidence="11">
    <location>
        <position position="385"/>
    </location>
    <ligand>
        <name>UTP</name>
        <dbReference type="ChEBI" id="CHEBI:46398"/>
    </ligand>
</feature>
<name>A0AAV4SSJ5_9ARAC</name>
<sequence>MAEPSASTSYLKSLKNQETVTKMRNDLENLLDLCTDEECEKYRELFKSFLELFRRFLEKSEKVKWHDIESLPSGYLMEYNNFSYPGRDDIQSMLNQLVVVKLNGGLGTTMKCDGPKSLIPVRNDLSFLDLTVQQIENLNTEYDVNIPLVLMNSFNTRESTDNMLKKYRSLRIKIYSFLQDKYPHIDAFEFNPLPDSFEEGQPFWYPPGHGNFYESFNKCGLLRNFLNDGKKYCFVSNIDNLGATVDFAILNFLMNPPTGQHAAFLMEVTNKTPADIKGGTVVLHKEKIRLLEYAEVPREHIDEFKGARKFKYFNTNNLWMELQSIVDFANSDKLALGVIDNKKRVINEKGIFEVIQLETPIGAAIQFFPGALGVVVPRFRFLPVKSTSDLFLLKSNVYIIEKGKVFMNPLRSFPSAPLVRLADEHFGDYRDIDRRFANMPDCIDLHHLTVSGDVTFGKDISFSGNVTIIANHKERIDIPQGSKLQGKIITGCLRIVDY</sequence>
<dbReference type="GO" id="GO:0006011">
    <property type="term" value="P:UDP-alpha-D-glucose metabolic process"/>
    <property type="evidence" value="ECO:0007669"/>
    <property type="project" value="UniProtKB-UniRule"/>
</dbReference>
<keyword evidence="13" id="KW-1185">Reference proteome</keyword>
<feature type="binding site" evidence="11">
    <location>
        <position position="116"/>
    </location>
    <ligand>
        <name>UTP</name>
        <dbReference type="ChEBI" id="CHEBI:46398"/>
    </ligand>
</feature>
<evidence type="ECO:0000256" key="10">
    <source>
        <dbReference type="PIRSR" id="PIRSR000806-1"/>
    </source>
</evidence>
<evidence type="ECO:0000256" key="8">
    <source>
        <dbReference type="ARBA" id="ARBA00047432"/>
    </source>
</evidence>
<keyword evidence="6 9" id="KW-0548">Nucleotidyltransferase</keyword>
<dbReference type="AlphaFoldDB" id="A0AAV4SSJ5"/>
<evidence type="ECO:0000256" key="1">
    <source>
        <dbReference type="ARBA" id="ARBA00010401"/>
    </source>
</evidence>
<organism evidence="12 13">
    <name type="scientific">Caerostris darwini</name>
    <dbReference type="NCBI Taxonomy" id="1538125"/>
    <lineage>
        <taxon>Eukaryota</taxon>
        <taxon>Metazoa</taxon>
        <taxon>Ecdysozoa</taxon>
        <taxon>Arthropoda</taxon>
        <taxon>Chelicerata</taxon>
        <taxon>Arachnida</taxon>
        <taxon>Araneae</taxon>
        <taxon>Araneomorphae</taxon>
        <taxon>Entelegynae</taxon>
        <taxon>Araneoidea</taxon>
        <taxon>Araneidae</taxon>
        <taxon>Caerostris</taxon>
    </lineage>
</organism>
<keyword evidence="5 9" id="KW-0808">Transferase</keyword>
<dbReference type="CDD" id="cd00897">
    <property type="entry name" value="UGPase_euk"/>
    <property type="match status" value="1"/>
</dbReference>
<feature type="binding site" evidence="11">
    <location>
        <position position="208"/>
    </location>
    <ligand>
        <name>UTP</name>
        <dbReference type="ChEBI" id="CHEBI:46398"/>
    </ligand>
</feature>
<evidence type="ECO:0000256" key="7">
    <source>
        <dbReference type="ARBA" id="ARBA00023579"/>
    </source>
</evidence>
<evidence type="ECO:0000256" key="4">
    <source>
        <dbReference type="ARBA" id="ARBA00019048"/>
    </source>
</evidence>
<dbReference type="Proteomes" id="UP001054837">
    <property type="component" value="Unassembled WGS sequence"/>
</dbReference>
<dbReference type="Gene3D" id="3.90.550.10">
    <property type="entry name" value="Spore Coat Polysaccharide Biosynthesis Protein SpsA, Chain A"/>
    <property type="match status" value="1"/>
</dbReference>
<accession>A0AAV4SSJ5</accession>